<dbReference type="InterPro" id="IPR038726">
    <property type="entry name" value="PDDEXK_AddAB-type"/>
</dbReference>
<evidence type="ECO:0000313" key="2">
    <source>
        <dbReference type="EMBL" id="QJA68958.1"/>
    </source>
</evidence>
<sequence>MNTKTKIHTVYKTQDGQRVPSVTTILGILNQPALLDWAWRCGCDGLDYKAVRDNAGDIGTLAHYLIMCYLKKETPDTSEYSKENIDKAENCLLSFFEWHKANPVKPVIVEEPMVSEFYKFGGTIDCLGELNGELWLVDFKTGKAIYPEMISQLAAYRSLLAECGHEIANARIVRIGRDEDEGFEERVITNLSKEWQVFEHCLKIYNLQKEIRHG</sequence>
<proteinExistence type="predicted"/>
<dbReference type="Gene3D" id="3.90.320.10">
    <property type="match status" value="1"/>
</dbReference>
<gene>
    <name evidence="2" type="ORF">MM415A05289_0010</name>
    <name evidence="3" type="ORF">MM415B07206_0002</name>
</gene>
<dbReference type="EMBL" id="MT143441">
    <property type="protein sequence ID" value="QJA96863.1"/>
    <property type="molecule type" value="Genomic_DNA"/>
</dbReference>
<evidence type="ECO:0000259" key="1">
    <source>
        <dbReference type="Pfam" id="PF12705"/>
    </source>
</evidence>
<dbReference type="AlphaFoldDB" id="A0A6M3LQA4"/>
<dbReference type="EMBL" id="MT141664">
    <property type="protein sequence ID" value="QJA68958.1"/>
    <property type="molecule type" value="Genomic_DNA"/>
</dbReference>
<dbReference type="InterPro" id="IPR011604">
    <property type="entry name" value="PDDEXK-like_dom_sf"/>
</dbReference>
<reference evidence="3" key="1">
    <citation type="submission" date="2020-03" db="EMBL/GenBank/DDBJ databases">
        <title>The deep terrestrial virosphere.</title>
        <authorList>
            <person name="Holmfeldt K."/>
            <person name="Nilsson E."/>
            <person name="Simone D."/>
            <person name="Lopez-Fernandez M."/>
            <person name="Wu X."/>
            <person name="de Brujin I."/>
            <person name="Lundin D."/>
            <person name="Andersson A."/>
            <person name="Bertilsson S."/>
            <person name="Dopson M."/>
        </authorList>
    </citation>
    <scope>NUCLEOTIDE SEQUENCE</scope>
    <source>
        <strain evidence="2">MM415A05289</strain>
        <strain evidence="3">MM415B07206</strain>
    </source>
</reference>
<evidence type="ECO:0000313" key="3">
    <source>
        <dbReference type="EMBL" id="QJA96863.1"/>
    </source>
</evidence>
<protein>
    <submittedName>
        <fullName evidence="3">Putative PD-(D/E)XK nuclease superfamily protein</fullName>
    </submittedName>
</protein>
<organism evidence="3">
    <name type="scientific">viral metagenome</name>
    <dbReference type="NCBI Taxonomy" id="1070528"/>
    <lineage>
        <taxon>unclassified sequences</taxon>
        <taxon>metagenomes</taxon>
        <taxon>organismal metagenomes</taxon>
    </lineage>
</organism>
<feature type="domain" description="PD-(D/E)XK endonuclease-like" evidence="1">
    <location>
        <begin position="80"/>
        <end position="190"/>
    </location>
</feature>
<accession>A0A6M3LQA4</accession>
<name>A0A6M3LQA4_9ZZZZ</name>
<dbReference type="Pfam" id="PF12705">
    <property type="entry name" value="PDDEXK_1"/>
    <property type="match status" value="1"/>
</dbReference>